<keyword evidence="5 8" id="KW-0560">Oxidoreductase</keyword>
<evidence type="ECO:0000256" key="6">
    <source>
        <dbReference type="ARBA" id="ARBA00023244"/>
    </source>
</evidence>
<evidence type="ECO:0000256" key="5">
    <source>
        <dbReference type="ARBA" id="ARBA00023002"/>
    </source>
</evidence>
<comment type="pathway">
    <text evidence="1 8 12">Porphyrin-containing compound metabolism; protoporphyrin-IX biosynthesis; 5-aminolevulinate from L-glutamyl-tRNA(Glu): step 1/2.</text>
</comment>
<dbReference type="PANTHER" id="PTHR43013:SF1">
    <property type="entry name" value="GLUTAMYL-TRNA REDUCTASE"/>
    <property type="match status" value="1"/>
</dbReference>
<dbReference type="InterPro" id="IPR000343">
    <property type="entry name" value="4pyrrol_synth_GluRdtase"/>
</dbReference>
<evidence type="ECO:0000259" key="15">
    <source>
        <dbReference type="Pfam" id="PF05201"/>
    </source>
</evidence>
<dbReference type="Pfam" id="PF05201">
    <property type="entry name" value="GlutR_N"/>
    <property type="match status" value="1"/>
</dbReference>
<dbReference type="GO" id="GO:0019353">
    <property type="term" value="P:protoporphyrinogen IX biosynthetic process from glutamate"/>
    <property type="evidence" value="ECO:0007669"/>
    <property type="project" value="TreeGrafter"/>
</dbReference>
<gene>
    <name evidence="8" type="primary">hemA</name>
    <name evidence="16" type="ORF">SAMN04488028_106152</name>
</gene>
<sequence>MHNQFKAVGLSYKKTPLETRELFSMDQRAIKAFLNLLNDYSEISEAIVLSTCNRTEIFYSSPTDQFDTILKLIGIAKGIEETQNYAQYFFSFAKHEDAVLHLFNVSIGLEAQVIGDLQIINQVKNAYQWSADENMAGPFIHRLLHTIFFTNKRVVQETAFRDGAASVSYATVDLISELTTGIQTPKILVLGLGEIGEDVARNLENIASKEVFVCNRSIEKAQALADELGYQVIDFAQYKSAVAEADIIISSVTTDEPIIHKSLFATNKVMSHKYLFDLSVPRSIEKDIESVNGLLLYNIDNIQAKASKALEKRIAAIPDVKSIINEAITEFGSWTQEMEVSPVINKLKNALEDIRKNEIARHLKKISPEESELVDKVTKSMMQKIIKLPVLQLKAACKRGEADSLIEVLNDLFNLEKQEEQLKK</sequence>
<dbReference type="GO" id="GO:0050661">
    <property type="term" value="F:NADP binding"/>
    <property type="evidence" value="ECO:0007669"/>
    <property type="project" value="InterPro"/>
</dbReference>
<dbReference type="InterPro" id="IPR015895">
    <property type="entry name" value="4pyrrol_synth_GluRdtase_N"/>
</dbReference>
<feature type="binding site" evidence="8">
    <location>
        <begin position="116"/>
        <end position="118"/>
    </location>
    <ligand>
        <name>substrate</name>
    </ligand>
</feature>
<evidence type="ECO:0000256" key="1">
    <source>
        <dbReference type="ARBA" id="ARBA00005059"/>
    </source>
</evidence>
<feature type="site" description="Important for activity" evidence="8 11">
    <location>
        <position position="101"/>
    </location>
</feature>
<evidence type="ECO:0000256" key="3">
    <source>
        <dbReference type="ARBA" id="ARBA00012970"/>
    </source>
</evidence>
<comment type="function">
    <text evidence="8">Catalyzes the NADPH-dependent reduction of glutamyl-tRNA(Glu) to glutamate 1-semialdehyde (GSA).</text>
</comment>
<dbReference type="InterPro" id="IPR006151">
    <property type="entry name" value="Shikm_DH/Glu-tRNA_Rdtase"/>
</dbReference>
<feature type="domain" description="Glutamyl-tRNA reductase N-terminal" evidence="15">
    <location>
        <begin position="8"/>
        <end position="158"/>
    </location>
</feature>
<dbReference type="SUPFAM" id="SSF69075">
    <property type="entry name" value="Glutamyl tRNA-reductase dimerization domain"/>
    <property type="match status" value="1"/>
</dbReference>
<feature type="binding site" evidence="8 10">
    <location>
        <begin position="191"/>
        <end position="196"/>
    </location>
    <ligand>
        <name>NADP(+)</name>
        <dbReference type="ChEBI" id="CHEBI:58349"/>
    </ligand>
</feature>
<evidence type="ECO:0000259" key="13">
    <source>
        <dbReference type="Pfam" id="PF00745"/>
    </source>
</evidence>
<dbReference type="HAMAP" id="MF_00087">
    <property type="entry name" value="Glu_tRNA_reductase"/>
    <property type="match status" value="1"/>
</dbReference>
<keyword evidence="4 8" id="KW-0521">NADP</keyword>
<dbReference type="InterPro" id="IPR036291">
    <property type="entry name" value="NAD(P)-bd_dom_sf"/>
</dbReference>
<evidence type="ECO:0000256" key="11">
    <source>
        <dbReference type="PIRSR" id="PIRSR000445-4"/>
    </source>
</evidence>
<dbReference type="Pfam" id="PF01488">
    <property type="entry name" value="Shikimate_DH"/>
    <property type="match status" value="1"/>
</dbReference>
<dbReference type="GO" id="GO:0008883">
    <property type="term" value="F:glutamyl-tRNA reductase activity"/>
    <property type="evidence" value="ECO:0007669"/>
    <property type="project" value="UniProtKB-UniRule"/>
</dbReference>
<name>A0A1M6TRE9_REIAG</name>
<dbReference type="Pfam" id="PF00745">
    <property type="entry name" value="GlutR_dimer"/>
    <property type="match status" value="1"/>
</dbReference>
<comment type="miscellaneous">
    <text evidence="8">During catalysis, the active site Cys acts as a nucleophile attacking the alpha-carbonyl group of tRNA-bound glutamate with the formation of a thioester intermediate between enzyme and glutamate, and the concomitant release of tRNA(Glu). The thioester intermediate is finally reduced by direct hydride transfer from NADPH, to form the product GSA.</text>
</comment>
<accession>A0A1M6TRE9</accession>
<comment type="domain">
    <text evidence="8">Possesses an unusual extended V-shaped dimeric structure with each monomer consisting of three distinct domains arranged along a curved 'spinal' alpha-helix. The N-terminal catalytic domain specifically recognizes the glutamate moiety of the substrate. The second domain is the NADPH-binding domain, and the third C-terminal domain is responsible for dimerization.</text>
</comment>
<dbReference type="EMBL" id="FRAA01000006">
    <property type="protein sequence ID" value="SHK59572.1"/>
    <property type="molecule type" value="Genomic_DNA"/>
</dbReference>
<comment type="catalytic activity">
    <reaction evidence="7 8 12">
        <text>(S)-4-amino-5-oxopentanoate + tRNA(Glu) + NADP(+) = L-glutamyl-tRNA(Glu) + NADPH + H(+)</text>
        <dbReference type="Rhea" id="RHEA:12344"/>
        <dbReference type="Rhea" id="RHEA-COMP:9663"/>
        <dbReference type="Rhea" id="RHEA-COMP:9680"/>
        <dbReference type="ChEBI" id="CHEBI:15378"/>
        <dbReference type="ChEBI" id="CHEBI:57501"/>
        <dbReference type="ChEBI" id="CHEBI:57783"/>
        <dbReference type="ChEBI" id="CHEBI:58349"/>
        <dbReference type="ChEBI" id="CHEBI:78442"/>
        <dbReference type="ChEBI" id="CHEBI:78520"/>
        <dbReference type="EC" id="1.2.1.70"/>
    </reaction>
</comment>
<evidence type="ECO:0000313" key="17">
    <source>
        <dbReference type="Proteomes" id="UP000184474"/>
    </source>
</evidence>
<evidence type="ECO:0000256" key="8">
    <source>
        <dbReference type="HAMAP-Rule" id="MF_00087"/>
    </source>
</evidence>
<comment type="similarity">
    <text evidence="2 8 12">Belongs to the glutamyl-tRNA reductase family.</text>
</comment>
<dbReference type="PIRSF" id="PIRSF000445">
    <property type="entry name" value="4pyrrol_synth_GluRdtase"/>
    <property type="match status" value="1"/>
</dbReference>
<dbReference type="InterPro" id="IPR036453">
    <property type="entry name" value="GluRdtase_dimer_dom_sf"/>
</dbReference>
<proteinExistence type="inferred from homology"/>
<keyword evidence="6 8" id="KW-0627">Porphyrin biosynthesis</keyword>
<feature type="domain" description="Tetrapyrrole biosynthesis glutamyl-tRNA reductase dimerisation" evidence="13">
    <location>
        <begin position="320"/>
        <end position="415"/>
    </location>
</feature>
<organism evidence="16 17">
    <name type="scientific">Reichenbachiella agariperforans</name>
    <dbReference type="NCBI Taxonomy" id="156994"/>
    <lineage>
        <taxon>Bacteria</taxon>
        <taxon>Pseudomonadati</taxon>
        <taxon>Bacteroidota</taxon>
        <taxon>Cytophagia</taxon>
        <taxon>Cytophagales</taxon>
        <taxon>Reichenbachiellaceae</taxon>
        <taxon>Reichenbachiella</taxon>
    </lineage>
</organism>
<dbReference type="InterPro" id="IPR036343">
    <property type="entry name" value="GluRdtase_N_sf"/>
</dbReference>
<evidence type="ECO:0000256" key="12">
    <source>
        <dbReference type="RuleBase" id="RU000584"/>
    </source>
</evidence>
<dbReference type="PANTHER" id="PTHR43013">
    <property type="entry name" value="GLUTAMYL-TRNA REDUCTASE"/>
    <property type="match status" value="1"/>
</dbReference>
<evidence type="ECO:0000256" key="10">
    <source>
        <dbReference type="PIRSR" id="PIRSR000445-3"/>
    </source>
</evidence>
<evidence type="ECO:0000256" key="4">
    <source>
        <dbReference type="ARBA" id="ARBA00022857"/>
    </source>
</evidence>
<dbReference type="STRING" id="156994.SAMN04488028_106152"/>
<feature type="active site" description="Nucleophile" evidence="8 9">
    <location>
        <position position="52"/>
    </location>
</feature>
<comment type="subunit">
    <text evidence="8">Homodimer.</text>
</comment>
<dbReference type="EC" id="1.2.1.70" evidence="3 8"/>
<dbReference type="UniPathway" id="UPA00251">
    <property type="reaction ID" value="UER00316"/>
</dbReference>
<feature type="binding site" evidence="8">
    <location>
        <position position="122"/>
    </location>
    <ligand>
        <name>substrate</name>
    </ligand>
</feature>
<evidence type="ECO:0000259" key="14">
    <source>
        <dbReference type="Pfam" id="PF01488"/>
    </source>
</evidence>
<evidence type="ECO:0000256" key="7">
    <source>
        <dbReference type="ARBA" id="ARBA00047464"/>
    </source>
</evidence>
<evidence type="ECO:0000313" key="16">
    <source>
        <dbReference type="EMBL" id="SHK59572.1"/>
    </source>
</evidence>
<protein>
    <recommendedName>
        <fullName evidence="3 8">Glutamyl-tRNA reductase</fullName>
        <shortName evidence="8">GluTR</shortName>
        <ecNumber evidence="3 8">1.2.1.70</ecNumber>
    </recommendedName>
</protein>
<evidence type="ECO:0000256" key="9">
    <source>
        <dbReference type="PIRSR" id="PIRSR000445-1"/>
    </source>
</evidence>
<keyword evidence="17" id="KW-1185">Reference proteome</keyword>
<dbReference type="Gene3D" id="3.30.460.30">
    <property type="entry name" value="Glutamyl-tRNA reductase, N-terminal domain"/>
    <property type="match status" value="1"/>
</dbReference>
<feature type="binding site" evidence="8">
    <location>
        <begin position="51"/>
        <end position="54"/>
    </location>
    <ligand>
        <name>substrate</name>
    </ligand>
</feature>
<comment type="caution">
    <text evidence="8">Lacks conserved residue(s) required for the propagation of feature annotation.</text>
</comment>
<evidence type="ECO:0000256" key="2">
    <source>
        <dbReference type="ARBA" id="ARBA00005916"/>
    </source>
</evidence>
<dbReference type="SUPFAM" id="SSF69742">
    <property type="entry name" value="Glutamyl tRNA-reductase catalytic, N-terminal domain"/>
    <property type="match status" value="1"/>
</dbReference>
<dbReference type="AlphaFoldDB" id="A0A1M6TRE9"/>
<dbReference type="RefSeq" id="WP_073123885.1">
    <property type="nucleotide sequence ID" value="NZ_FRAA01000006.1"/>
</dbReference>
<reference evidence="17" key="1">
    <citation type="submission" date="2016-11" db="EMBL/GenBank/DDBJ databases">
        <authorList>
            <person name="Varghese N."/>
            <person name="Submissions S."/>
        </authorList>
    </citation>
    <scope>NUCLEOTIDE SEQUENCE [LARGE SCALE GENOMIC DNA]</scope>
    <source>
        <strain evidence="17">DSM 26134</strain>
    </source>
</reference>
<dbReference type="Proteomes" id="UP000184474">
    <property type="component" value="Unassembled WGS sequence"/>
</dbReference>
<dbReference type="NCBIfam" id="TIGR01035">
    <property type="entry name" value="hemA"/>
    <property type="match status" value="1"/>
</dbReference>
<dbReference type="Gene3D" id="3.40.50.720">
    <property type="entry name" value="NAD(P)-binding Rossmann-like Domain"/>
    <property type="match status" value="1"/>
</dbReference>
<dbReference type="SUPFAM" id="SSF51735">
    <property type="entry name" value="NAD(P)-binding Rossmann-fold domains"/>
    <property type="match status" value="1"/>
</dbReference>
<dbReference type="InterPro" id="IPR015896">
    <property type="entry name" value="4pyrrol_synth_GluRdtase_dimer"/>
</dbReference>
<feature type="domain" description="Quinate/shikimate 5-dehydrogenase/glutamyl-tRNA reductase" evidence="14">
    <location>
        <begin position="179"/>
        <end position="303"/>
    </location>
</feature>